<evidence type="ECO:0000259" key="2">
    <source>
        <dbReference type="Pfam" id="PF07007"/>
    </source>
</evidence>
<keyword evidence="1" id="KW-0732">Signal</keyword>
<feature type="signal peptide" evidence="1">
    <location>
        <begin position="1"/>
        <end position="17"/>
    </location>
</feature>
<reference evidence="3 4" key="1">
    <citation type="journal article" date="2015" name="Int. J. Syst. Evol. Microbiol.">
        <title>Aestuariivita atlantica sp. nov., isolated from deep sea sediment of the Atlantic Ocean.</title>
        <authorList>
            <person name="Li G."/>
            <person name="Lai Q."/>
            <person name="Du Y."/>
            <person name="Liu X."/>
            <person name="Sun F."/>
            <person name="Shao Z."/>
        </authorList>
    </citation>
    <scope>NUCLEOTIDE SEQUENCE [LARGE SCALE GENOMIC DNA]</scope>
    <source>
        <strain evidence="3 4">22II-S11-z3</strain>
    </source>
</reference>
<proteinExistence type="predicted"/>
<feature type="domain" description="Lysozyme inhibitor LprI-like N-terminal" evidence="2">
    <location>
        <begin position="22"/>
        <end position="122"/>
    </location>
</feature>
<dbReference type="Gene3D" id="1.20.1270.180">
    <property type="match status" value="1"/>
</dbReference>
<dbReference type="AlphaFoldDB" id="A0A0L1JT27"/>
<keyword evidence="4" id="KW-1185">Reference proteome</keyword>
<evidence type="ECO:0000256" key="1">
    <source>
        <dbReference type="SAM" id="SignalP"/>
    </source>
</evidence>
<dbReference type="PANTHER" id="PTHR39176:SF1">
    <property type="entry name" value="PERIPLASMIC PROTEIN"/>
    <property type="match status" value="1"/>
</dbReference>
<organism evidence="3 4">
    <name type="scientific">Pseudaestuariivita atlantica</name>
    <dbReference type="NCBI Taxonomy" id="1317121"/>
    <lineage>
        <taxon>Bacteria</taxon>
        <taxon>Pseudomonadati</taxon>
        <taxon>Pseudomonadota</taxon>
        <taxon>Alphaproteobacteria</taxon>
        <taxon>Rhodobacterales</taxon>
        <taxon>Paracoccaceae</taxon>
        <taxon>Pseudaestuariivita</taxon>
    </lineage>
</organism>
<protein>
    <recommendedName>
        <fullName evidence="2">Lysozyme inhibitor LprI-like N-terminal domain-containing protein</fullName>
    </recommendedName>
</protein>
<dbReference type="InterPro" id="IPR009739">
    <property type="entry name" value="LprI-like_N"/>
</dbReference>
<dbReference type="Pfam" id="PF07007">
    <property type="entry name" value="LprI"/>
    <property type="match status" value="1"/>
</dbReference>
<dbReference type="OrthoDB" id="7340239at2"/>
<evidence type="ECO:0000313" key="3">
    <source>
        <dbReference type="EMBL" id="KNG94905.1"/>
    </source>
</evidence>
<gene>
    <name evidence="3" type="ORF">ATO11_05935</name>
</gene>
<name>A0A0L1JT27_9RHOB</name>
<dbReference type="PATRIC" id="fig|1317121.7.peg.1567"/>
<feature type="chain" id="PRO_5005554239" description="Lysozyme inhibitor LprI-like N-terminal domain-containing protein" evidence="1">
    <location>
        <begin position="18"/>
        <end position="129"/>
    </location>
</feature>
<dbReference type="STRING" id="1317121.ATO11_05935"/>
<dbReference type="RefSeq" id="WP_050529897.1">
    <property type="nucleotide sequence ID" value="NZ_AQQZ01000002.1"/>
</dbReference>
<dbReference type="Proteomes" id="UP000036938">
    <property type="component" value="Unassembled WGS sequence"/>
</dbReference>
<evidence type="ECO:0000313" key="4">
    <source>
        <dbReference type="Proteomes" id="UP000036938"/>
    </source>
</evidence>
<accession>A0A0L1JT27</accession>
<dbReference type="PANTHER" id="PTHR39176">
    <property type="entry name" value="PERIPLASMIC PROTEIN-RELATED"/>
    <property type="match status" value="1"/>
</dbReference>
<comment type="caution">
    <text evidence="3">The sequence shown here is derived from an EMBL/GenBank/DDBJ whole genome shotgun (WGS) entry which is preliminary data.</text>
</comment>
<sequence length="129" mass="14328">MKRIVLAMAVFGGPAAAQGLDCMNAITQVEMTGCAALAYEAADEDLNLAWKLAMNRARQLDGALSADEVKTSTILRDAQRAWIPFRDRACEAESLLARGGTLQNQLFYECLTRLTRTRTEELRWFGEVN</sequence>
<dbReference type="EMBL" id="AQQZ01000002">
    <property type="protein sequence ID" value="KNG94905.1"/>
    <property type="molecule type" value="Genomic_DNA"/>
</dbReference>